<evidence type="ECO:0000256" key="2">
    <source>
        <dbReference type="ARBA" id="ARBA00009533"/>
    </source>
</evidence>
<name>A0A5C6LMX2_9BACT</name>
<dbReference type="Pfam" id="PF00282">
    <property type="entry name" value="Pyridoxal_deC"/>
    <property type="match status" value="1"/>
</dbReference>
<dbReference type="RefSeq" id="WP_146307716.1">
    <property type="nucleotide sequence ID" value="NZ_VOHS01000044.1"/>
</dbReference>
<dbReference type="GO" id="GO:0030170">
    <property type="term" value="F:pyridoxal phosphate binding"/>
    <property type="evidence" value="ECO:0007669"/>
    <property type="project" value="InterPro"/>
</dbReference>
<dbReference type="SUPFAM" id="SSF53383">
    <property type="entry name" value="PLP-dependent transferases"/>
    <property type="match status" value="1"/>
</dbReference>
<comment type="similarity">
    <text evidence="2 7">Belongs to the group II decarboxylase family.</text>
</comment>
<dbReference type="PROSITE" id="PS00392">
    <property type="entry name" value="DDC_GAD_HDC_YDC"/>
    <property type="match status" value="1"/>
</dbReference>
<dbReference type="InterPro" id="IPR002129">
    <property type="entry name" value="PyrdxlP-dep_de-COase"/>
</dbReference>
<comment type="caution">
    <text evidence="8">The sequence shown here is derived from an EMBL/GenBank/DDBJ whole genome shotgun (WGS) entry which is preliminary data.</text>
</comment>
<accession>A0A5C6LMX2</accession>
<dbReference type="GO" id="GO:0019752">
    <property type="term" value="P:carboxylic acid metabolic process"/>
    <property type="evidence" value="ECO:0007669"/>
    <property type="project" value="InterPro"/>
</dbReference>
<dbReference type="InterPro" id="IPR021115">
    <property type="entry name" value="Pyridoxal-P_BS"/>
</dbReference>
<protein>
    <submittedName>
        <fullName evidence="8">Aspartate aminotransferase family protein</fullName>
    </submittedName>
</protein>
<dbReference type="PANTHER" id="PTHR11999:SF70">
    <property type="entry name" value="MIP05841P"/>
    <property type="match status" value="1"/>
</dbReference>
<comment type="cofactor">
    <cofactor evidence="1 6 7">
        <name>pyridoxal 5'-phosphate</name>
        <dbReference type="ChEBI" id="CHEBI:597326"/>
    </cofactor>
</comment>
<dbReference type="PRINTS" id="PR00800">
    <property type="entry name" value="YHDCRBOXLASE"/>
</dbReference>
<dbReference type="GO" id="GO:0016831">
    <property type="term" value="F:carboxy-lyase activity"/>
    <property type="evidence" value="ECO:0007669"/>
    <property type="project" value="UniProtKB-KW"/>
</dbReference>
<gene>
    <name evidence="8" type="ORF">FEF09_25410</name>
</gene>
<keyword evidence="8" id="KW-0032">Aminotransferase</keyword>
<evidence type="ECO:0000313" key="8">
    <source>
        <dbReference type="EMBL" id="TWV94721.1"/>
    </source>
</evidence>
<organism evidence="8 9">
    <name type="scientific">Chitinophaga pinensis</name>
    <dbReference type="NCBI Taxonomy" id="79329"/>
    <lineage>
        <taxon>Bacteria</taxon>
        <taxon>Pseudomonadati</taxon>
        <taxon>Bacteroidota</taxon>
        <taxon>Chitinophagia</taxon>
        <taxon>Chitinophagales</taxon>
        <taxon>Chitinophagaceae</taxon>
        <taxon>Chitinophaga</taxon>
    </lineage>
</organism>
<dbReference type="AlphaFoldDB" id="A0A5C6LMX2"/>
<dbReference type="Gene3D" id="3.90.1150.10">
    <property type="entry name" value="Aspartate Aminotransferase, domain 1"/>
    <property type="match status" value="1"/>
</dbReference>
<keyword evidence="3" id="KW-0210">Decarboxylase</keyword>
<dbReference type="GO" id="GO:0006520">
    <property type="term" value="P:amino acid metabolic process"/>
    <property type="evidence" value="ECO:0007669"/>
    <property type="project" value="InterPro"/>
</dbReference>
<dbReference type="PANTHER" id="PTHR11999">
    <property type="entry name" value="GROUP II PYRIDOXAL-5-PHOSPHATE DECARBOXYLASE"/>
    <property type="match status" value="1"/>
</dbReference>
<keyword evidence="5 7" id="KW-0456">Lyase</keyword>
<evidence type="ECO:0000256" key="3">
    <source>
        <dbReference type="ARBA" id="ARBA00022793"/>
    </source>
</evidence>
<sequence length="470" mass="51578">MNQLLNQDLQQSDNFLQEIKDYSVLFLSSVDTLPVKAATASSELFDLPRKGMGAMHTLSQFRKRYEEHLAGNSGPRNWGFVTGGATIPAIAGDWLTSVFDMNASDRDTPPFKIETETISMLRQLFGLPDAFSGNFVTGATMANFSGLAIARQWLGRQLGVDVAQEGMAALANAKIVSCTPHSSTVKSMAMLGFGRNALLKIPALAGREAFDIDALKEYLLAHKGEPLIVVASAGTVNTVDFDDLQAIAALKKEYNFWLHVDAAFGAFAACVPEYKQLLDGWEWADSITIDAHKWLNVPYDAAMVFTRHLQLQLDTFKNVGAAYLGDPEKDFKYSNYTPENSRRLRALPAWFTLVAYGAEGYTAIVNNNIQLARQLGTLISENDAFRLLAPVRLCVVCFTLNVADEEKQAAIDAFLKALNDSGKVMLTPTVYQGVPAIRAALVNWRTTEKDLTIAWEDMLQQAAGPTVGED</sequence>
<dbReference type="EMBL" id="VOHS01000044">
    <property type="protein sequence ID" value="TWV94721.1"/>
    <property type="molecule type" value="Genomic_DNA"/>
</dbReference>
<evidence type="ECO:0000256" key="4">
    <source>
        <dbReference type="ARBA" id="ARBA00022898"/>
    </source>
</evidence>
<dbReference type="Proteomes" id="UP000318815">
    <property type="component" value="Unassembled WGS sequence"/>
</dbReference>
<evidence type="ECO:0000256" key="1">
    <source>
        <dbReference type="ARBA" id="ARBA00001933"/>
    </source>
</evidence>
<dbReference type="GO" id="GO:0008483">
    <property type="term" value="F:transaminase activity"/>
    <property type="evidence" value="ECO:0007669"/>
    <property type="project" value="UniProtKB-KW"/>
</dbReference>
<dbReference type="InterPro" id="IPR015424">
    <property type="entry name" value="PyrdxlP-dep_Trfase"/>
</dbReference>
<keyword evidence="8" id="KW-0808">Transferase</keyword>
<evidence type="ECO:0000256" key="5">
    <source>
        <dbReference type="ARBA" id="ARBA00023239"/>
    </source>
</evidence>
<dbReference type="InterPro" id="IPR015421">
    <property type="entry name" value="PyrdxlP-dep_Trfase_major"/>
</dbReference>
<dbReference type="OrthoDB" id="9803665at2"/>
<proteinExistence type="inferred from homology"/>
<keyword evidence="9" id="KW-1185">Reference proteome</keyword>
<evidence type="ECO:0000256" key="6">
    <source>
        <dbReference type="PIRSR" id="PIRSR602129-50"/>
    </source>
</evidence>
<evidence type="ECO:0000256" key="7">
    <source>
        <dbReference type="RuleBase" id="RU000382"/>
    </source>
</evidence>
<dbReference type="Gene3D" id="3.40.640.10">
    <property type="entry name" value="Type I PLP-dependent aspartate aminotransferase-like (Major domain)"/>
    <property type="match status" value="1"/>
</dbReference>
<reference evidence="8 9" key="1">
    <citation type="submission" date="2019-08" db="EMBL/GenBank/DDBJ databases">
        <title>Whole genome sequencing of chitin degrading bacteria Chitinophaga pinensis YS16.</title>
        <authorList>
            <person name="Singh R.P."/>
            <person name="Manchanda G."/>
            <person name="Maurya I.K."/>
            <person name="Joshi N.K."/>
            <person name="Srivastava A.K."/>
        </authorList>
    </citation>
    <scope>NUCLEOTIDE SEQUENCE [LARGE SCALE GENOMIC DNA]</scope>
    <source>
        <strain evidence="8 9">YS-16</strain>
    </source>
</reference>
<evidence type="ECO:0000313" key="9">
    <source>
        <dbReference type="Proteomes" id="UP000318815"/>
    </source>
</evidence>
<dbReference type="InterPro" id="IPR015422">
    <property type="entry name" value="PyrdxlP-dep_Trfase_small"/>
</dbReference>
<feature type="modified residue" description="N6-(pyridoxal phosphate)lysine" evidence="6">
    <location>
        <position position="293"/>
    </location>
</feature>
<dbReference type="InterPro" id="IPR010977">
    <property type="entry name" value="Aromatic_deC"/>
</dbReference>
<keyword evidence="4 6" id="KW-0663">Pyridoxal phosphate</keyword>